<dbReference type="Pfam" id="PF05380">
    <property type="entry name" value="Peptidase_A17"/>
    <property type="match status" value="1"/>
</dbReference>
<dbReference type="InterPro" id="IPR040676">
    <property type="entry name" value="DUF5641"/>
</dbReference>
<gene>
    <name evidence="2" type="ORF">WMY93_015342</name>
</gene>
<proteinExistence type="predicted"/>
<dbReference type="PANTHER" id="PTHR47331:SF5">
    <property type="entry name" value="RIBONUCLEASE H"/>
    <property type="match status" value="1"/>
</dbReference>
<sequence>MTVPSERVSGLCVRGFNSDLKIDLPVTYTKDCIPLDITHIPTRETARKWKHLSEIVEKMQPLRDCEVGLLIGYNCSRAMAPRQFITGGDDEPYAIRTDLGWSIVGGNPQYGDPFKSHICYRTITKEQPSLRPVDAVRVLESDFKDFADDEAGFSQDDVAFLNAVGIGIQKNELGHYEMPLPFKKRPILPNNKEMALVRLNHLKRKLQRNQDYKEQYIKFMEEIIESGMQNKLMMKVVREKHGISLNAHLLTGPDLLNGLLGILLRFRQHPVAMLCDVEKMFHQFHVAKEDRNFLRFLWWKGGDLNSRPSEFRMKVHLFGAASSPGCANYGLKHLAKEYSTVLPEGSQFILRDFYVDDGLTSVESTAQAIKLAMEATDICAKGGLRLHKFISNDRAVIDSIPEAERAPNVRDLDLSFENLPLERALGVQWNVEADEFTFLVNLKMQPATRRGILSTVASLYDPLGFVAPVLLKAKGILQEMCRHGIAWDDSISKELLPQWIKWKEELVDLTRISISRTYVPSGFGRILKIELHHFSDASTRGYGQCSYIRFKNERGDVHCTLAMGKSRVAPLKVTTIPRLELTAAVVAVQASALLKRELLFQDMTEYFWTDSCVVLGYIKNEARRFHTFVANRVQKIHSASATEQWRYVPTEENPADHASRGLTPKELLASNWLSGPKFLWERELVMPNDKIPEISIQDPEGLKDASLRTFFYEAMAIVNSRPLTVDSLCSPRDPLPLTPNHLLTMKPARALPPPGNFVPEDVYSKRQWRQVQYLAEQFWSRWRKEYLANICSRQCWREPRRNLQMGDIVILKDDDAPRNEWKLGRVLETMPGKDGLVRKVRLMLGDRRFVRKGEQITKTSEVERPIQKLVVLVEAAKD</sequence>
<dbReference type="SUPFAM" id="SSF56672">
    <property type="entry name" value="DNA/RNA polymerases"/>
    <property type="match status" value="1"/>
</dbReference>
<accession>A0AAW0NWX7</accession>
<dbReference type="PANTHER" id="PTHR47331">
    <property type="entry name" value="PHD-TYPE DOMAIN-CONTAINING PROTEIN"/>
    <property type="match status" value="1"/>
</dbReference>
<evidence type="ECO:0000259" key="1">
    <source>
        <dbReference type="Pfam" id="PF18701"/>
    </source>
</evidence>
<dbReference type="Proteomes" id="UP001460270">
    <property type="component" value="Unassembled WGS sequence"/>
</dbReference>
<dbReference type="AlphaFoldDB" id="A0AAW0NWX7"/>
<name>A0AAW0NWX7_9GOBI</name>
<keyword evidence="3" id="KW-1185">Reference proteome</keyword>
<comment type="caution">
    <text evidence="2">The sequence shown here is derived from an EMBL/GenBank/DDBJ whole genome shotgun (WGS) entry which is preliminary data.</text>
</comment>
<protein>
    <recommendedName>
        <fullName evidence="1">DUF5641 domain-containing protein</fullName>
    </recommendedName>
</protein>
<dbReference type="EMBL" id="JBBPFD010000011">
    <property type="protein sequence ID" value="KAK7906730.1"/>
    <property type="molecule type" value="Genomic_DNA"/>
</dbReference>
<feature type="domain" description="DUF5641" evidence="1">
    <location>
        <begin position="767"/>
        <end position="856"/>
    </location>
</feature>
<dbReference type="InterPro" id="IPR043502">
    <property type="entry name" value="DNA/RNA_pol_sf"/>
</dbReference>
<evidence type="ECO:0000313" key="2">
    <source>
        <dbReference type="EMBL" id="KAK7906730.1"/>
    </source>
</evidence>
<dbReference type="Pfam" id="PF18701">
    <property type="entry name" value="DUF5641"/>
    <property type="match status" value="1"/>
</dbReference>
<reference evidence="3" key="1">
    <citation type="submission" date="2024-04" db="EMBL/GenBank/DDBJ databases">
        <title>Salinicola lusitanus LLJ914,a marine bacterium isolated from the Okinawa Trough.</title>
        <authorList>
            <person name="Li J."/>
        </authorList>
    </citation>
    <scope>NUCLEOTIDE SEQUENCE [LARGE SCALE GENOMIC DNA]</scope>
</reference>
<organism evidence="2 3">
    <name type="scientific">Mugilogobius chulae</name>
    <name type="common">yellowstripe goby</name>
    <dbReference type="NCBI Taxonomy" id="88201"/>
    <lineage>
        <taxon>Eukaryota</taxon>
        <taxon>Metazoa</taxon>
        <taxon>Chordata</taxon>
        <taxon>Craniata</taxon>
        <taxon>Vertebrata</taxon>
        <taxon>Euteleostomi</taxon>
        <taxon>Actinopterygii</taxon>
        <taxon>Neopterygii</taxon>
        <taxon>Teleostei</taxon>
        <taxon>Neoteleostei</taxon>
        <taxon>Acanthomorphata</taxon>
        <taxon>Gobiaria</taxon>
        <taxon>Gobiiformes</taxon>
        <taxon>Gobioidei</taxon>
        <taxon>Gobiidae</taxon>
        <taxon>Gobionellinae</taxon>
        <taxon>Mugilogobius</taxon>
    </lineage>
</organism>
<dbReference type="InterPro" id="IPR008042">
    <property type="entry name" value="Retrotrans_Pao"/>
</dbReference>
<evidence type="ECO:0000313" key="3">
    <source>
        <dbReference type="Proteomes" id="UP001460270"/>
    </source>
</evidence>